<sequence length="119" mass="12527">MSGSGPSGSPQATFEDGLRLLAAALALEADHRNSAAIVTAACDAIQCFMVTFEAAARCHLPDPERATARLRGQLEALLTPRQSPEEAARHALEAALLARDQAALILPRLLGEWPRGTGS</sequence>
<dbReference type="Proteomes" id="UP001165089">
    <property type="component" value="Unassembled WGS sequence"/>
</dbReference>
<accession>A0ABQ5Q7T3</accession>
<reference evidence="1 2" key="1">
    <citation type="journal article" date="2023" name="Antonie Van Leeuwenhoek">
        <title>Mesoterricola silvestris gen. nov., sp. nov., Mesoterricola sediminis sp. nov., Geothrix oryzae sp. nov., Geothrix edaphica sp. nov., Geothrix rubra sp. nov., and Geothrix limicola sp. nov., six novel members of Acidobacteriota isolated from soils.</title>
        <authorList>
            <person name="Itoh H."/>
            <person name="Sugisawa Y."/>
            <person name="Mise K."/>
            <person name="Xu Z."/>
            <person name="Kuniyasu M."/>
            <person name="Ushijima N."/>
            <person name="Kawano K."/>
            <person name="Kobayashi E."/>
            <person name="Shiratori Y."/>
            <person name="Masuda Y."/>
            <person name="Senoo K."/>
        </authorList>
    </citation>
    <scope>NUCLEOTIDE SEQUENCE [LARGE SCALE GENOMIC DNA]</scope>
    <source>
        <strain evidence="1 2">Red803</strain>
    </source>
</reference>
<organism evidence="1 2">
    <name type="scientific">Geothrix rubra</name>
    <dbReference type="NCBI Taxonomy" id="2927977"/>
    <lineage>
        <taxon>Bacteria</taxon>
        <taxon>Pseudomonadati</taxon>
        <taxon>Acidobacteriota</taxon>
        <taxon>Holophagae</taxon>
        <taxon>Holophagales</taxon>
        <taxon>Holophagaceae</taxon>
        <taxon>Geothrix</taxon>
    </lineage>
</organism>
<comment type="caution">
    <text evidence="1">The sequence shown here is derived from an EMBL/GenBank/DDBJ whole genome shotgun (WGS) entry which is preliminary data.</text>
</comment>
<dbReference type="EMBL" id="BSDD01000003">
    <property type="protein sequence ID" value="GLH70455.1"/>
    <property type="molecule type" value="Genomic_DNA"/>
</dbReference>
<evidence type="ECO:0000313" key="1">
    <source>
        <dbReference type="EMBL" id="GLH70455.1"/>
    </source>
</evidence>
<dbReference type="RefSeq" id="WP_285725233.1">
    <property type="nucleotide sequence ID" value="NZ_BSDD01000003.1"/>
</dbReference>
<name>A0ABQ5Q7T3_9BACT</name>
<proteinExistence type="predicted"/>
<keyword evidence="2" id="KW-1185">Reference proteome</keyword>
<gene>
    <name evidence="1" type="ORF">GETHPA_19880</name>
</gene>
<evidence type="ECO:0000313" key="2">
    <source>
        <dbReference type="Proteomes" id="UP001165089"/>
    </source>
</evidence>
<protein>
    <submittedName>
        <fullName evidence="1">Uncharacterized protein</fullName>
    </submittedName>
</protein>